<reference evidence="3" key="3">
    <citation type="submission" date="2020-10" db="UniProtKB">
        <authorList>
            <consortium name="WormBaseParasite"/>
        </authorList>
    </citation>
    <scope>IDENTIFICATION</scope>
</reference>
<gene>
    <name evidence="1" type="ORF">EgrG_000064900</name>
</gene>
<dbReference type="WBParaSite" id="EgrG_000064900">
    <property type="protein sequence ID" value="EgrG_000064900"/>
    <property type="gene ID" value="EgrG_000064900"/>
</dbReference>
<dbReference type="Proteomes" id="UP000492820">
    <property type="component" value="Unassembled WGS sequence"/>
</dbReference>
<organism evidence="1">
    <name type="scientific">Echinococcus granulosus</name>
    <name type="common">Hydatid tapeworm</name>
    <dbReference type="NCBI Taxonomy" id="6210"/>
    <lineage>
        <taxon>Eukaryota</taxon>
        <taxon>Metazoa</taxon>
        <taxon>Spiralia</taxon>
        <taxon>Lophotrochozoa</taxon>
        <taxon>Platyhelminthes</taxon>
        <taxon>Cestoda</taxon>
        <taxon>Eucestoda</taxon>
        <taxon>Cyclophyllidea</taxon>
        <taxon>Taeniidae</taxon>
        <taxon>Echinococcus</taxon>
        <taxon>Echinococcus granulosus group</taxon>
    </lineage>
</organism>
<evidence type="ECO:0000313" key="3">
    <source>
        <dbReference type="WBParaSite" id="EgrG_000064900"/>
    </source>
</evidence>
<evidence type="ECO:0000313" key="1">
    <source>
        <dbReference type="EMBL" id="CDS22030.1"/>
    </source>
</evidence>
<protein>
    <submittedName>
        <fullName evidence="3">Oxidoreductase</fullName>
    </submittedName>
</protein>
<dbReference type="AlphaFoldDB" id="A0A068WWE7"/>
<reference evidence="1" key="2">
    <citation type="submission" date="2014-06" db="EMBL/GenBank/DDBJ databases">
        <authorList>
            <person name="Aslett M."/>
        </authorList>
    </citation>
    <scope>NUCLEOTIDE SEQUENCE</scope>
</reference>
<dbReference type="EMBL" id="LK028585">
    <property type="protein sequence ID" value="CDS22030.1"/>
    <property type="molecule type" value="Genomic_DNA"/>
</dbReference>
<name>A0A068WWE7_ECHGR</name>
<accession>A0A068WWE7</accession>
<sequence length="35" mass="4091">VPFSGEPLSVYRRARIPQLQKISLRIDWLRPVVSL</sequence>
<proteinExistence type="predicted"/>
<evidence type="ECO:0000313" key="2">
    <source>
        <dbReference type="Proteomes" id="UP000492820"/>
    </source>
</evidence>
<reference evidence="1 2" key="1">
    <citation type="journal article" date="2013" name="Nature">
        <title>The genomes of four tapeworm species reveal adaptations to parasitism.</title>
        <authorList>
            <person name="Tsai I.J."/>
            <person name="Zarowiecki M."/>
            <person name="Holroyd N."/>
            <person name="Garciarrubio A."/>
            <person name="Sanchez-Flores A."/>
            <person name="Brooks K.L."/>
            <person name="Tracey A."/>
            <person name="Bobes R.J."/>
            <person name="Fragoso G."/>
            <person name="Sciutto E."/>
            <person name="Aslett M."/>
            <person name="Beasley H."/>
            <person name="Bennett H.M."/>
            <person name="Cai J."/>
            <person name="Camicia F."/>
            <person name="Clark R."/>
            <person name="Cucher M."/>
            <person name="De Silva N."/>
            <person name="Day T.A."/>
            <person name="Deplazes P."/>
            <person name="Estrada K."/>
            <person name="Fernandez C."/>
            <person name="Holland P.W."/>
            <person name="Hou J."/>
            <person name="Hu S."/>
            <person name="Huckvale T."/>
            <person name="Hung S.S."/>
            <person name="Kamenetzky L."/>
            <person name="Keane J.A."/>
            <person name="Kiss F."/>
            <person name="Koziol U."/>
            <person name="Lambert O."/>
            <person name="Liu K."/>
            <person name="Luo X."/>
            <person name="Luo Y."/>
            <person name="Macchiaroli N."/>
            <person name="Nichol S."/>
            <person name="Paps J."/>
            <person name="Parkinson J."/>
            <person name="Pouchkina-Stantcheva N."/>
            <person name="Riddiford N."/>
            <person name="Rosenzvit M."/>
            <person name="Salinas G."/>
            <person name="Wasmuth J.D."/>
            <person name="Zamanian M."/>
            <person name="Zheng Y."/>
            <person name="Cai X."/>
            <person name="Soberon X."/>
            <person name="Olson P.D."/>
            <person name="Laclette J.P."/>
            <person name="Brehm K."/>
            <person name="Berriman M."/>
            <person name="Garciarrubio A."/>
            <person name="Bobes R.J."/>
            <person name="Fragoso G."/>
            <person name="Sanchez-Flores A."/>
            <person name="Estrada K."/>
            <person name="Cevallos M.A."/>
            <person name="Morett E."/>
            <person name="Gonzalez V."/>
            <person name="Portillo T."/>
            <person name="Ochoa-Leyva A."/>
            <person name="Jose M.V."/>
            <person name="Sciutto E."/>
            <person name="Landa A."/>
            <person name="Jimenez L."/>
            <person name="Valdes V."/>
            <person name="Carrero J.C."/>
            <person name="Larralde C."/>
            <person name="Morales-Montor J."/>
            <person name="Limon-Lason J."/>
            <person name="Soberon X."/>
            <person name="Laclette J.P."/>
        </authorList>
    </citation>
    <scope>NUCLEOTIDE SEQUENCE [LARGE SCALE GENOMIC DNA]</scope>
</reference>
<feature type="non-terminal residue" evidence="1">
    <location>
        <position position="1"/>
    </location>
</feature>